<keyword evidence="2" id="KW-0028">Amino-acid biosynthesis</keyword>
<evidence type="ECO:0000259" key="5">
    <source>
        <dbReference type="Pfam" id="PF18317"/>
    </source>
</evidence>
<evidence type="ECO:0000259" key="4">
    <source>
        <dbReference type="Pfam" id="PF08501"/>
    </source>
</evidence>
<organism evidence="6 7">
    <name type="scientific">Pseudonocardia adelaidensis</name>
    <dbReference type="NCBI Taxonomy" id="648754"/>
    <lineage>
        <taxon>Bacteria</taxon>
        <taxon>Bacillati</taxon>
        <taxon>Actinomycetota</taxon>
        <taxon>Actinomycetes</taxon>
        <taxon>Pseudonocardiales</taxon>
        <taxon>Pseudonocardiaceae</taxon>
        <taxon>Pseudonocardia</taxon>
    </lineage>
</organism>
<dbReference type="EMBL" id="BAABJO010000005">
    <property type="protein sequence ID" value="GAA5116449.1"/>
    <property type="molecule type" value="Genomic_DNA"/>
</dbReference>
<reference evidence="7" key="1">
    <citation type="journal article" date="2019" name="Int. J. Syst. Evol. Microbiol.">
        <title>The Global Catalogue of Microorganisms (GCM) 10K type strain sequencing project: providing services to taxonomists for standard genome sequencing and annotation.</title>
        <authorList>
            <consortium name="The Broad Institute Genomics Platform"/>
            <consortium name="The Broad Institute Genome Sequencing Center for Infectious Disease"/>
            <person name="Wu L."/>
            <person name="Ma J."/>
        </authorList>
    </citation>
    <scope>NUCLEOTIDE SEQUENCE [LARGE SCALE GENOMIC DNA]</scope>
    <source>
        <strain evidence="7">JCM 18302</strain>
    </source>
</reference>
<dbReference type="PANTHER" id="PTHR21089:SF1">
    <property type="entry name" value="BIFUNCTIONAL 3-DEHYDROQUINATE DEHYDRATASE_SHIKIMATE DEHYDROGENASE, CHLOROPLASTIC"/>
    <property type="match status" value="1"/>
</dbReference>
<feature type="domain" description="SDH C-terminal" evidence="5">
    <location>
        <begin position="273"/>
        <end position="302"/>
    </location>
</feature>
<accession>A0ABP9NK16</accession>
<dbReference type="InterPro" id="IPR013708">
    <property type="entry name" value="Shikimate_DH-bd_N"/>
</dbReference>
<dbReference type="Gene3D" id="3.40.50.10860">
    <property type="entry name" value="Leucine Dehydrogenase, chain A, domain 1"/>
    <property type="match status" value="1"/>
</dbReference>
<evidence type="ECO:0000256" key="2">
    <source>
        <dbReference type="ARBA" id="ARBA00023141"/>
    </source>
</evidence>
<dbReference type="SUPFAM" id="SSF53223">
    <property type="entry name" value="Aminoacid dehydrogenase-like, N-terminal domain"/>
    <property type="match status" value="1"/>
</dbReference>
<dbReference type="InterPro" id="IPR036291">
    <property type="entry name" value="NAD(P)-bd_dom_sf"/>
</dbReference>
<feature type="domain" description="Shikimate dehydrogenase substrate binding N-terminal" evidence="4">
    <location>
        <begin position="42"/>
        <end position="124"/>
    </location>
</feature>
<evidence type="ECO:0000313" key="7">
    <source>
        <dbReference type="Proteomes" id="UP001500804"/>
    </source>
</evidence>
<dbReference type="PANTHER" id="PTHR21089">
    <property type="entry name" value="SHIKIMATE DEHYDROGENASE"/>
    <property type="match status" value="1"/>
</dbReference>
<keyword evidence="2" id="KW-0057">Aromatic amino acid biosynthesis</keyword>
<sequence length="310" mass="31217">MGHREPDLAASAEHQDGLSHPPSLAHAPPDRPEILVAMRAAVLGSPVAHSLSPVLHSAAYAALGLADWHYGAHECDENGLEGFVAGLGPEWAGLSLTMPLKRVALDVAREVSPLVVATGAANTLVLTDGRRYADNTDVAGLVAALRGAGAPPAGRAVVLGAGGTAQATLAALAQLGIRDVDVLVRSTARTGELRAAAGRLGVSPGITDDLLDPARVRAALARADVVVSTLPKGAADGLTGVRPGAVVLDVVYAPWPTAFAAAAGAAGARVVSGLEMLLHQAVAQVELMTGRTPPVAAMRDALDAAVAARA</sequence>
<proteinExistence type="predicted"/>
<protein>
    <submittedName>
        <fullName evidence="6">Shikimate dehydrogenase</fullName>
    </submittedName>
</protein>
<dbReference type="Pfam" id="PF18317">
    <property type="entry name" value="SDH_C"/>
    <property type="match status" value="1"/>
</dbReference>
<dbReference type="Proteomes" id="UP001500804">
    <property type="component" value="Unassembled WGS sequence"/>
</dbReference>
<dbReference type="CDD" id="cd01065">
    <property type="entry name" value="NAD_bind_Shikimate_DH"/>
    <property type="match status" value="1"/>
</dbReference>
<dbReference type="Gene3D" id="3.40.50.720">
    <property type="entry name" value="NAD(P)-binding Rossmann-like Domain"/>
    <property type="match status" value="1"/>
</dbReference>
<dbReference type="Pfam" id="PF08501">
    <property type="entry name" value="Shikimate_dh_N"/>
    <property type="match status" value="1"/>
</dbReference>
<evidence type="ECO:0000313" key="6">
    <source>
        <dbReference type="EMBL" id="GAA5116449.1"/>
    </source>
</evidence>
<dbReference type="SUPFAM" id="SSF51735">
    <property type="entry name" value="NAD(P)-binding Rossmann-fold domains"/>
    <property type="match status" value="1"/>
</dbReference>
<dbReference type="InterPro" id="IPR046346">
    <property type="entry name" value="Aminoacid_DH-like_N_sf"/>
</dbReference>
<evidence type="ECO:0000256" key="1">
    <source>
        <dbReference type="ARBA" id="ARBA00004871"/>
    </source>
</evidence>
<feature type="compositionally biased region" description="Basic and acidic residues" evidence="3">
    <location>
        <begin position="1"/>
        <end position="17"/>
    </location>
</feature>
<feature type="region of interest" description="Disordered" evidence="3">
    <location>
        <begin position="1"/>
        <end position="29"/>
    </location>
</feature>
<name>A0ABP9NK16_9PSEU</name>
<comment type="caution">
    <text evidence="6">The sequence shown here is derived from an EMBL/GenBank/DDBJ whole genome shotgun (WGS) entry which is preliminary data.</text>
</comment>
<dbReference type="NCBIfam" id="NF001311">
    <property type="entry name" value="PRK00258.1-3"/>
    <property type="match status" value="1"/>
</dbReference>
<evidence type="ECO:0000256" key="3">
    <source>
        <dbReference type="SAM" id="MobiDB-lite"/>
    </source>
</evidence>
<dbReference type="InterPro" id="IPR041121">
    <property type="entry name" value="SDH_C"/>
</dbReference>
<dbReference type="InterPro" id="IPR022893">
    <property type="entry name" value="Shikimate_DH_fam"/>
</dbReference>
<comment type="pathway">
    <text evidence="1">Metabolic intermediate biosynthesis; chorismate biosynthesis; chorismate from D-erythrose 4-phosphate and phosphoenolpyruvate: step 4/7.</text>
</comment>
<keyword evidence="7" id="KW-1185">Reference proteome</keyword>
<gene>
    <name evidence="6" type="ORF">GCM10023320_16800</name>
</gene>